<protein>
    <submittedName>
        <fullName evidence="11">Outer membrane transport energization protein ExbB</fullName>
    </submittedName>
</protein>
<organism evidence="11 12">
    <name type="scientific">Hydrogenothermus marinus</name>
    <dbReference type="NCBI Taxonomy" id="133270"/>
    <lineage>
        <taxon>Bacteria</taxon>
        <taxon>Pseudomonadati</taxon>
        <taxon>Aquificota</taxon>
        <taxon>Aquificia</taxon>
        <taxon>Aquificales</taxon>
        <taxon>Hydrogenothermaceae</taxon>
        <taxon>Hydrogenothermus</taxon>
    </lineage>
</organism>
<evidence type="ECO:0000256" key="9">
    <source>
        <dbReference type="SAM" id="Phobius"/>
    </source>
</evidence>
<dbReference type="EMBL" id="REFO01000014">
    <property type="protein sequence ID" value="RMA93105.1"/>
    <property type="molecule type" value="Genomic_DNA"/>
</dbReference>
<dbReference type="InterPro" id="IPR050790">
    <property type="entry name" value="ExbB/TolQ_transport"/>
</dbReference>
<evidence type="ECO:0000256" key="4">
    <source>
        <dbReference type="ARBA" id="ARBA00022692"/>
    </source>
</evidence>
<dbReference type="Pfam" id="PF01618">
    <property type="entry name" value="MotA_ExbB"/>
    <property type="match status" value="1"/>
</dbReference>
<accession>A0A3M0BEV0</accession>
<name>A0A3M0BEV0_9AQUI</name>
<keyword evidence="4 9" id="KW-0812">Transmembrane</keyword>
<keyword evidence="6 9" id="KW-1133">Transmembrane helix</keyword>
<evidence type="ECO:0000256" key="7">
    <source>
        <dbReference type="ARBA" id="ARBA00023136"/>
    </source>
</evidence>
<proteinExistence type="inferred from homology"/>
<keyword evidence="5 8" id="KW-0653">Protein transport</keyword>
<evidence type="ECO:0000256" key="6">
    <source>
        <dbReference type="ARBA" id="ARBA00022989"/>
    </source>
</evidence>
<comment type="subcellular location">
    <subcellularLocation>
        <location evidence="1">Cell membrane</location>
        <topology evidence="1">Multi-pass membrane protein</topology>
    </subcellularLocation>
    <subcellularLocation>
        <location evidence="8">Membrane</location>
        <topology evidence="8">Multi-pass membrane protein</topology>
    </subcellularLocation>
</comment>
<dbReference type="InterPro" id="IPR002898">
    <property type="entry name" value="MotA_ExbB_proton_chnl"/>
</dbReference>
<evidence type="ECO:0000259" key="10">
    <source>
        <dbReference type="Pfam" id="PF01618"/>
    </source>
</evidence>
<feature type="domain" description="MotA/TolQ/ExbB proton channel" evidence="10">
    <location>
        <begin position="55"/>
        <end position="143"/>
    </location>
</feature>
<evidence type="ECO:0000256" key="8">
    <source>
        <dbReference type="RuleBase" id="RU004057"/>
    </source>
</evidence>
<reference evidence="11 12" key="1">
    <citation type="submission" date="2018-10" db="EMBL/GenBank/DDBJ databases">
        <title>Genomic Encyclopedia of Archaeal and Bacterial Type Strains, Phase II (KMG-II): from individual species to whole genera.</title>
        <authorList>
            <person name="Goeker M."/>
        </authorList>
    </citation>
    <scope>NUCLEOTIDE SEQUENCE [LARGE SCALE GENOMIC DNA]</scope>
    <source>
        <strain evidence="11 12">VM1</strain>
    </source>
</reference>
<dbReference type="PANTHER" id="PTHR30625:SF15">
    <property type="entry name" value="BIOPOLYMER TRANSPORT PROTEIN EXBB"/>
    <property type="match status" value="1"/>
</dbReference>
<evidence type="ECO:0000313" key="12">
    <source>
        <dbReference type="Proteomes" id="UP000280842"/>
    </source>
</evidence>
<evidence type="ECO:0000313" key="11">
    <source>
        <dbReference type="EMBL" id="RMA93105.1"/>
    </source>
</evidence>
<comment type="caution">
    <text evidence="11">The sequence shown here is derived from an EMBL/GenBank/DDBJ whole genome shotgun (WGS) entry which is preliminary data.</text>
</comment>
<dbReference type="GO" id="GO:0017038">
    <property type="term" value="P:protein import"/>
    <property type="evidence" value="ECO:0007669"/>
    <property type="project" value="TreeGrafter"/>
</dbReference>
<dbReference type="AlphaFoldDB" id="A0A3M0BEV0"/>
<dbReference type="Proteomes" id="UP000280842">
    <property type="component" value="Unassembled WGS sequence"/>
</dbReference>
<feature type="transmembrane region" description="Helical" evidence="9">
    <location>
        <begin position="18"/>
        <end position="38"/>
    </location>
</feature>
<evidence type="ECO:0000256" key="2">
    <source>
        <dbReference type="ARBA" id="ARBA00022448"/>
    </source>
</evidence>
<dbReference type="GO" id="GO:0005886">
    <property type="term" value="C:plasma membrane"/>
    <property type="evidence" value="ECO:0007669"/>
    <property type="project" value="UniProtKB-SubCell"/>
</dbReference>
<keyword evidence="2 8" id="KW-0813">Transport</keyword>
<evidence type="ECO:0000256" key="1">
    <source>
        <dbReference type="ARBA" id="ARBA00004651"/>
    </source>
</evidence>
<gene>
    <name evidence="11" type="ORF">CLV39_1436</name>
</gene>
<dbReference type="PANTHER" id="PTHR30625">
    <property type="entry name" value="PROTEIN TOLQ"/>
    <property type="match status" value="1"/>
</dbReference>
<feature type="transmembrane region" description="Helical" evidence="9">
    <location>
        <begin position="110"/>
        <end position="131"/>
    </location>
</feature>
<feature type="transmembrane region" description="Helical" evidence="9">
    <location>
        <begin position="63"/>
        <end position="90"/>
    </location>
</feature>
<evidence type="ECO:0000256" key="3">
    <source>
        <dbReference type="ARBA" id="ARBA00022475"/>
    </source>
</evidence>
<keyword evidence="12" id="KW-1185">Reference proteome</keyword>
<dbReference type="RefSeq" id="WP_121923544.1">
    <property type="nucleotide sequence ID" value="NZ_REFO01000014.1"/>
</dbReference>
<keyword evidence="7 9" id="KW-0472">Membrane</keyword>
<evidence type="ECO:0000256" key="5">
    <source>
        <dbReference type="ARBA" id="ARBA00022927"/>
    </source>
</evidence>
<sequence>MDITQLLLNLALVGEKPVLYLLILMSILSVAVIIERFISIKKIEKNLLSYEPLKLKLSLEKRLGILATFGNNAPFIGLFGTVLGIMQAFHDLGQSSEFGVKVVMEGISEALVATAMGLFVAIPSVIAYNYFVRKIKTLLLIYEEKKKLPLQLED</sequence>
<keyword evidence="3" id="KW-1003">Cell membrane</keyword>
<comment type="similarity">
    <text evidence="8">Belongs to the exbB/tolQ family.</text>
</comment>
<dbReference type="OrthoDB" id="9805133at2"/>